<dbReference type="Gene3D" id="3.40.50.1380">
    <property type="entry name" value="Methylglyoxal synthase-like domain"/>
    <property type="match status" value="1"/>
</dbReference>
<comment type="pathway">
    <text evidence="1 10">Purine metabolism; IMP biosynthesis via de novo pathway; IMP from 5-formamido-1-(5-phospho-D-ribosyl)imidazole-4-carboxamide: step 1/1.</text>
</comment>
<dbReference type="FunFam" id="3.40.140.20:FF:000001">
    <property type="entry name" value="Bifunctional purine biosynthesis protein PurH"/>
    <property type="match status" value="1"/>
</dbReference>
<dbReference type="SMART" id="SM00798">
    <property type="entry name" value="AICARFT_IMPCHas"/>
    <property type="match status" value="1"/>
</dbReference>
<dbReference type="KEGG" id="dco:SAMEA4475696_0755"/>
<dbReference type="PANTHER" id="PTHR11692">
    <property type="entry name" value="BIFUNCTIONAL PURINE BIOSYNTHESIS PROTEIN PURH"/>
    <property type="match status" value="1"/>
</dbReference>
<evidence type="ECO:0000313" key="13">
    <source>
        <dbReference type="Proteomes" id="UP000242637"/>
    </source>
</evidence>
<evidence type="ECO:0000256" key="5">
    <source>
        <dbReference type="ARBA" id="ARBA00022755"/>
    </source>
</evidence>
<evidence type="ECO:0000256" key="10">
    <source>
        <dbReference type="HAMAP-Rule" id="MF_00139"/>
    </source>
</evidence>
<dbReference type="GO" id="GO:0005829">
    <property type="term" value="C:cytosol"/>
    <property type="evidence" value="ECO:0007669"/>
    <property type="project" value="TreeGrafter"/>
</dbReference>
<evidence type="ECO:0000313" key="12">
    <source>
        <dbReference type="EMBL" id="SNV19615.1"/>
    </source>
</evidence>
<evidence type="ECO:0000256" key="6">
    <source>
        <dbReference type="ARBA" id="ARBA00022801"/>
    </source>
</evidence>
<dbReference type="GO" id="GO:0006189">
    <property type="term" value="P:'de novo' IMP biosynthetic process"/>
    <property type="evidence" value="ECO:0007669"/>
    <property type="project" value="UniProtKB-UniRule"/>
</dbReference>
<dbReference type="GO" id="GO:0004643">
    <property type="term" value="F:phosphoribosylaminoimidazolecarboxamide formyltransferase activity"/>
    <property type="evidence" value="ECO:0007669"/>
    <property type="project" value="UniProtKB-UniRule"/>
</dbReference>
<gene>
    <name evidence="10 12" type="primary">purH</name>
    <name evidence="12" type="ORF">SAMEA4475696_00755</name>
</gene>
<dbReference type="EC" id="2.1.2.3" evidence="10"/>
<comment type="catalytic activity">
    <reaction evidence="8 10">
        <text>(6R)-10-formyltetrahydrofolate + 5-amino-1-(5-phospho-beta-D-ribosyl)imidazole-4-carboxamide = 5-formamido-1-(5-phospho-D-ribosyl)imidazole-4-carboxamide + (6S)-5,6,7,8-tetrahydrofolate</text>
        <dbReference type="Rhea" id="RHEA:22192"/>
        <dbReference type="ChEBI" id="CHEBI:57453"/>
        <dbReference type="ChEBI" id="CHEBI:58467"/>
        <dbReference type="ChEBI" id="CHEBI:58475"/>
        <dbReference type="ChEBI" id="CHEBI:195366"/>
        <dbReference type="EC" id="2.1.2.3"/>
    </reaction>
</comment>
<dbReference type="Proteomes" id="UP000242637">
    <property type="component" value="Chromosome 1"/>
</dbReference>
<evidence type="ECO:0000256" key="8">
    <source>
        <dbReference type="ARBA" id="ARBA00050488"/>
    </source>
</evidence>
<comment type="pathway">
    <text evidence="2 10">Purine metabolism; IMP biosynthesis via de novo pathway; 5-formamido-1-(5-phospho-D-ribosyl)imidazole-4-carboxamide from 5-amino-1-(5-phospho-D-ribosyl)imidazole-4-carboxamide (10-formyl THF route): step 1/1.</text>
</comment>
<keyword evidence="4 10" id="KW-0808">Transferase</keyword>
<dbReference type="RefSeq" id="WP_028327640.1">
    <property type="nucleotide sequence ID" value="NZ_JAAFNI010000001.1"/>
</dbReference>
<dbReference type="NCBIfam" id="TIGR00355">
    <property type="entry name" value="purH"/>
    <property type="match status" value="1"/>
</dbReference>
<evidence type="ECO:0000256" key="1">
    <source>
        <dbReference type="ARBA" id="ARBA00004844"/>
    </source>
</evidence>
<comment type="similarity">
    <text evidence="3 10">Belongs to the PurH family.</text>
</comment>
<keyword evidence="5 10" id="KW-0658">Purine biosynthesis</keyword>
<comment type="catalytic activity">
    <reaction evidence="9 10">
        <text>IMP + H2O = 5-formamido-1-(5-phospho-D-ribosyl)imidazole-4-carboxamide</text>
        <dbReference type="Rhea" id="RHEA:18445"/>
        <dbReference type="ChEBI" id="CHEBI:15377"/>
        <dbReference type="ChEBI" id="CHEBI:58053"/>
        <dbReference type="ChEBI" id="CHEBI:58467"/>
        <dbReference type="EC" id="3.5.4.10"/>
    </reaction>
</comment>
<dbReference type="UniPathway" id="UPA00074">
    <property type="reaction ID" value="UER00133"/>
</dbReference>
<evidence type="ECO:0000256" key="7">
    <source>
        <dbReference type="ARBA" id="ARBA00023268"/>
    </source>
</evidence>
<proteinExistence type="inferred from homology"/>
<sequence length="552" mass="58216">MAVKVSAASGPAAGSDAQGRRPVRRALLSVYDKTSLIEFATCLHDAGVELVSTGGSARAIEAAGLPVVKVEDITKFPECLEGRVKTLHPNVHAGLLADTRKPDHLEQLGELGVEPFELVVVNLYPFEETVAQGAGVDETVEQIDIGGPSMVRGAAKNHQSVAIVTDPSQYAQAVEAVRAGGFTLEQRKKLAAQAFAMTASYDVAIAAWMSRSVVEQAPEDSGFPEWVGAGYRRVDVLRYGENPHQNAALYAGGVEGLTQAVQLHGKAMSYNNYVDADAALRACHDHGDQPTCAVIKHANPCGIAIASEEEGIAVAHRKAHECDPTSAFGGIIAVNRPVTVEMARMVKDIFTEVVVAPDFEPEALDILRAKKNIRLLKTPTPVREGFEVRHISGGLLVQQRDLIDAEVPVSDDDKPSAGHGDDVAQWTLVAGAAADEATLADLQFAWRAVRATKSNAILLAKDGASVGVGMGQVNRVDSCRLAVSRAGQERAQGSVASSDAFFPFADGLQVLIDAGVGAVVAPGGSVRDDEVIAAAESAGVTLYFTGTRHFAH</sequence>
<reference evidence="12 13" key="1">
    <citation type="submission" date="2017-06" db="EMBL/GenBank/DDBJ databases">
        <authorList>
            <consortium name="Pathogen Informatics"/>
        </authorList>
    </citation>
    <scope>NUCLEOTIDE SEQUENCE [LARGE SCALE GENOMIC DNA]</scope>
    <source>
        <strain evidence="12 13">NCTC13039</strain>
    </source>
</reference>
<dbReference type="PIRSF" id="PIRSF000414">
    <property type="entry name" value="AICARFT_IMPCHas"/>
    <property type="match status" value="1"/>
</dbReference>
<dbReference type="SUPFAM" id="SSF52335">
    <property type="entry name" value="Methylglyoxal synthase-like"/>
    <property type="match status" value="1"/>
</dbReference>
<dbReference type="InterPro" id="IPR036914">
    <property type="entry name" value="MGS-like_dom_sf"/>
</dbReference>
<dbReference type="InterPro" id="IPR011607">
    <property type="entry name" value="MGS-like_dom"/>
</dbReference>
<dbReference type="STRING" id="1121387.GCA_000429885_01851"/>
<evidence type="ECO:0000259" key="11">
    <source>
        <dbReference type="PROSITE" id="PS51855"/>
    </source>
</evidence>
<dbReference type="EMBL" id="LT906453">
    <property type="protein sequence ID" value="SNV19615.1"/>
    <property type="molecule type" value="Genomic_DNA"/>
</dbReference>
<comment type="domain">
    <text evidence="10">The IMP cyclohydrolase activity resides in the N-terminal region.</text>
</comment>
<dbReference type="Pfam" id="PF02142">
    <property type="entry name" value="MGS"/>
    <property type="match status" value="1"/>
</dbReference>
<dbReference type="InterPro" id="IPR024051">
    <property type="entry name" value="AICAR_Tfase_dup_dom_sf"/>
</dbReference>
<dbReference type="SUPFAM" id="SSF53927">
    <property type="entry name" value="Cytidine deaminase-like"/>
    <property type="match status" value="1"/>
</dbReference>
<evidence type="ECO:0000256" key="4">
    <source>
        <dbReference type="ARBA" id="ARBA00022679"/>
    </source>
</evidence>
<dbReference type="GeneID" id="63459019"/>
<keyword evidence="6 10" id="KW-0378">Hydrolase</keyword>
<organism evidence="12 13">
    <name type="scientific">Dermatophilus congolensis</name>
    <dbReference type="NCBI Taxonomy" id="1863"/>
    <lineage>
        <taxon>Bacteria</taxon>
        <taxon>Bacillati</taxon>
        <taxon>Actinomycetota</taxon>
        <taxon>Actinomycetes</taxon>
        <taxon>Micrococcales</taxon>
        <taxon>Dermatophilaceae</taxon>
        <taxon>Dermatophilus</taxon>
    </lineage>
</organism>
<protein>
    <recommendedName>
        <fullName evidence="10">Bifunctional purine biosynthesis protein PurH</fullName>
    </recommendedName>
    <domain>
        <recommendedName>
            <fullName evidence="10">Phosphoribosylaminoimidazolecarboxamide formyltransferase</fullName>
            <ecNumber evidence="10">2.1.2.3</ecNumber>
        </recommendedName>
        <alternativeName>
            <fullName evidence="10">AICAR transformylase</fullName>
        </alternativeName>
    </domain>
    <domain>
        <recommendedName>
            <fullName evidence="10">IMP cyclohydrolase</fullName>
            <ecNumber evidence="10">3.5.4.10</ecNumber>
        </recommendedName>
        <alternativeName>
            <fullName evidence="10">ATIC</fullName>
        </alternativeName>
        <alternativeName>
            <fullName evidence="10">IMP synthase</fullName>
        </alternativeName>
        <alternativeName>
            <fullName evidence="10">Inosinicase</fullName>
        </alternativeName>
    </domain>
</protein>
<keyword evidence="7 10" id="KW-0511">Multifunctional enzyme</keyword>
<dbReference type="AlphaFoldDB" id="A0A239VBS2"/>
<evidence type="ECO:0000256" key="3">
    <source>
        <dbReference type="ARBA" id="ARBA00007667"/>
    </source>
</evidence>
<dbReference type="GO" id="GO:0003937">
    <property type="term" value="F:IMP cyclohydrolase activity"/>
    <property type="evidence" value="ECO:0007669"/>
    <property type="project" value="UniProtKB-UniRule"/>
</dbReference>
<dbReference type="EC" id="3.5.4.10" evidence="10"/>
<dbReference type="InterPro" id="IPR002695">
    <property type="entry name" value="PurH-like"/>
</dbReference>
<dbReference type="CDD" id="cd01421">
    <property type="entry name" value="IMPCH"/>
    <property type="match status" value="1"/>
</dbReference>
<dbReference type="SMART" id="SM00851">
    <property type="entry name" value="MGS"/>
    <property type="match status" value="1"/>
</dbReference>
<dbReference type="PROSITE" id="PS51855">
    <property type="entry name" value="MGS"/>
    <property type="match status" value="1"/>
</dbReference>
<dbReference type="Gene3D" id="3.40.140.20">
    <property type="match status" value="2"/>
</dbReference>
<name>A0A239VBS2_9MICO</name>
<dbReference type="Pfam" id="PF01808">
    <property type="entry name" value="AICARFT_IMPCHas"/>
    <property type="match status" value="1"/>
</dbReference>
<dbReference type="NCBIfam" id="NF002049">
    <property type="entry name" value="PRK00881.1"/>
    <property type="match status" value="1"/>
</dbReference>
<dbReference type="InterPro" id="IPR016193">
    <property type="entry name" value="Cytidine_deaminase-like"/>
</dbReference>
<dbReference type="OrthoDB" id="9802065at2"/>
<dbReference type="PANTHER" id="PTHR11692:SF0">
    <property type="entry name" value="BIFUNCTIONAL PURINE BIOSYNTHESIS PROTEIN ATIC"/>
    <property type="match status" value="1"/>
</dbReference>
<feature type="domain" description="MGS-like" evidence="11">
    <location>
        <begin position="15"/>
        <end position="165"/>
    </location>
</feature>
<dbReference type="HAMAP" id="MF_00139">
    <property type="entry name" value="PurH"/>
    <property type="match status" value="1"/>
</dbReference>
<evidence type="ECO:0000256" key="9">
    <source>
        <dbReference type="ARBA" id="ARBA00050687"/>
    </source>
</evidence>
<dbReference type="FunFam" id="3.40.50.1380:FF:000001">
    <property type="entry name" value="Bifunctional purine biosynthesis protein PurH"/>
    <property type="match status" value="1"/>
</dbReference>
<accession>A0A239VBS2</accession>
<evidence type="ECO:0000256" key="2">
    <source>
        <dbReference type="ARBA" id="ARBA00004954"/>
    </source>
</evidence>
<keyword evidence="13" id="KW-1185">Reference proteome</keyword>